<protein>
    <submittedName>
        <fullName evidence="1">Uncharacterized protein</fullName>
    </submittedName>
</protein>
<gene>
    <name evidence="1" type="ORF">SAMN05661044_03803</name>
</gene>
<evidence type="ECO:0000313" key="1">
    <source>
        <dbReference type="EMBL" id="SEL93867.1"/>
    </source>
</evidence>
<reference evidence="2" key="1">
    <citation type="submission" date="2016-10" db="EMBL/GenBank/DDBJ databases">
        <authorList>
            <person name="Varghese N."/>
            <person name="Submissions S."/>
        </authorList>
    </citation>
    <scope>NUCLEOTIDE SEQUENCE [LARGE SCALE GENOMIC DNA]</scope>
    <source>
        <strain evidence="2">DSM 18733</strain>
    </source>
</reference>
<dbReference type="AlphaFoldDB" id="A0A1H7UC74"/>
<keyword evidence="2" id="KW-1185">Reference proteome</keyword>
<accession>A0A1H7UC74</accession>
<evidence type="ECO:0000313" key="2">
    <source>
        <dbReference type="Proteomes" id="UP000199421"/>
    </source>
</evidence>
<sequence>MRELRIKQQSSSTFIDFDPVNQQNQLLVVVNEWNSDEMKVSKITFNLTQVKAIHEYLGSFLQEKENDLNEIQSRRKRVKLSFENIYKAAKDVSFITFEDLQKIKQLGIPIFSILAKDLSIPVSEVQQALENTPLPFILFQKHYDSCIKHINEN</sequence>
<dbReference type="RefSeq" id="WP_093327404.1">
    <property type="nucleotide sequence ID" value="NZ_FOAF01000005.1"/>
</dbReference>
<organism evidence="1 2">
    <name type="scientific">Olivibacter domesticus</name>
    <name type="common">Pseudosphingobacterium domesticum</name>
    <dbReference type="NCBI Taxonomy" id="407022"/>
    <lineage>
        <taxon>Bacteria</taxon>
        <taxon>Pseudomonadati</taxon>
        <taxon>Bacteroidota</taxon>
        <taxon>Sphingobacteriia</taxon>
        <taxon>Sphingobacteriales</taxon>
        <taxon>Sphingobacteriaceae</taxon>
        <taxon>Olivibacter</taxon>
    </lineage>
</organism>
<proteinExistence type="predicted"/>
<dbReference type="OrthoDB" id="796045at2"/>
<dbReference type="EMBL" id="FOAF01000005">
    <property type="protein sequence ID" value="SEL93867.1"/>
    <property type="molecule type" value="Genomic_DNA"/>
</dbReference>
<dbReference type="Proteomes" id="UP000199421">
    <property type="component" value="Unassembled WGS sequence"/>
</dbReference>
<name>A0A1H7UC74_OLID1</name>